<protein>
    <recommendedName>
        <fullName evidence="3">DUF2007 domain-containing protein</fullName>
    </recommendedName>
</protein>
<dbReference type="Proteomes" id="UP000239434">
    <property type="component" value="Unassembled WGS sequence"/>
</dbReference>
<keyword evidence="2" id="KW-1185">Reference proteome</keyword>
<evidence type="ECO:0000313" key="1">
    <source>
        <dbReference type="EMBL" id="PRD43981.1"/>
    </source>
</evidence>
<dbReference type="AlphaFoldDB" id="A0A2S9ITZ9"/>
<comment type="caution">
    <text evidence="1">The sequence shown here is derived from an EMBL/GenBank/DDBJ whole genome shotgun (WGS) entry which is preliminary data.</text>
</comment>
<reference evidence="1 2" key="1">
    <citation type="submission" date="2018-02" db="EMBL/GenBank/DDBJ databases">
        <title>The draft genome of Phyllobacterium sp. 1N-3.</title>
        <authorList>
            <person name="Liu L."/>
            <person name="Li L."/>
            <person name="Zhang X."/>
            <person name="Wang T."/>
            <person name="Liang L."/>
        </authorList>
    </citation>
    <scope>NUCLEOTIDE SEQUENCE [LARGE SCALE GENOMIC DNA]</scope>
    <source>
        <strain evidence="1 2">1N-3</strain>
    </source>
</reference>
<name>A0A2S9ITZ9_9HYPH</name>
<dbReference type="EMBL" id="PVBR01000005">
    <property type="protein sequence ID" value="PRD43981.1"/>
    <property type="molecule type" value="Genomic_DNA"/>
</dbReference>
<evidence type="ECO:0008006" key="3">
    <source>
        <dbReference type="Google" id="ProtNLM"/>
    </source>
</evidence>
<proteinExistence type="predicted"/>
<accession>A0A2S9ITZ9</accession>
<organism evidence="1 2">
    <name type="scientific">Phyllobacterium phragmitis</name>
    <dbReference type="NCBI Taxonomy" id="2670329"/>
    <lineage>
        <taxon>Bacteria</taxon>
        <taxon>Pseudomonadati</taxon>
        <taxon>Pseudomonadota</taxon>
        <taxon>Alphaproteobacteria</taxon>
        <taxon>Hyphomicrobiales</taxon>
        <taxon>Phyllobacteriaceae</taxon>
        <taxon>Phyllobacterium</taxon>
    </lineage>
</organism>
<sequence length="123" mass="13137">MDRELVTVTVYYSLIEAKICVSMLQAHGIYAFAPTEVANNAPHMMIAFGGIPVMVIDSDYEAAKDLLADIREKADLPEHPEPKPAWKAALDIAAGVASTLFFGVPPAPTPPKASRKKVTTASG</sequence>
<evidence type="ECO:0000313" key="2">
    <source>
        <dbReference type="Proteomes" id="UP000239434"/>
    </source>
</evidence>
<dbReference type="RefSeq" id="WP_105741603.1">
    <property type="nucleotide sequence ID" value="NZ_PVBR01000005.1"/>
</dbReference>
<gene>
    <name evidence="1" type="ORF">C5748_09060</name>
</gene>